<evidence type="ECO:0008006" key="4">
    <source>
        <dbReference type="Google" id="ProtNLM"/>
    </source>
</evidence>
<organism evidence="2 3">
    <name type="scientific">Lachnellula arida</name>
    <dbReference type="NCBI Taxonomy" id="1316785"/>
    <lineage>
        <taxon>Eukaryota</taxon>
        <taxon>Fungi</taxon>
        <taxon>Dikarya</taxon>
        <taxon>Ascomycota</taxon>
        <taxon>Pezizomycotina</taxon>
        <taxon>Leotiomycetes</taxon>
        <taxon>Helotiales</taxon>
        <taxon>Lachnaceae</taxon>
        <taxon>Lachnellula</taxon>
    </lineage>
</organism>
<dbReference type="Proteomes" id="UP000469559">
    <property type="component" value="Unassembled WGS sequence"/>
</dbReference>
<dbReference type="Gene3D" id="2.40.180.10">
    <property type="entry name" value="Catalase core domain"/>
    <property type="match status" value="1"/>
</dbReference>
<gene>
    <name evidence="2" type="ORF">LARI1_G003230</name>
</gene>
<evidence type="ECO:0000313" key="2">
    <source>
        <dbReference type="EMBL" id="TVY19725.1"/>
    </source>
</evidence>
<comment type="caution">
    <text evidence="2">The sequence shown here is derived from an EMBL/GenBank/DDBJ whole genome shotgun (WGS) entry which is preliminary data.</text>
</comment>
<sequence>MTGTISDAAGYVAAATQRAFTSTPPTDAYLPWDSPGVEEKVPGEEKKMAEIQATMERMQKHNFDKHRKAFRATHVKTQGIVKGKRSLSHEHFSRDTLGTFTVFKKSNAYSSIRRLKVLDNLPLHLQQGIFSNPGKAYDVVARYANEPYLLQDDHEPGPRGLAMKVFSVEGKRLEDVPESVTTQDFFFNNAPMLELTDVDTTLDIMRIREKHFDNVPKRSSRSLETKN</sequence>
<proteinExistence type="predicted"/>
<reference evidence="2 3" key="1">
    <citation type="submission" date="2018-05" db="EMBL/GenBank/DDBJ databases">
        <title>Whole genome sequencing for identification of molecular markers to develop diagnostic detection tools for the regulated plant pathogen Lachnellula willkommii.</title>
        <authorList>
            <person name="Giroux E."/>
            <person name="Bilodeau G."/>
        </authorList>
    </citation>
    <scope>NUCLEOTIDE SEQUENCE [LARGE SCALE GENOMIC DNA]</scope>
    <source>
        <strain evidence="2 3">CBS 203.66</strain>
    </source>
</reference>
<evidence type="ECO:0000313" key="3">
    <source>
        <dbReference type="Proteomes" id="UP000469559"/>
    </source>
</evidence>
<name>A0A8T9BIX5_9HELO</name>
<dbReference type="GO" id="GO:0020037">
    <property type="term" value="F:heme binding"/>
    <property type="evidence" value="ECO:0007669"/>
    <property type="project" value="InterPro"/>
</dbReference>
<dbReference type="PANTHER" id="PTHR36195">
    <property type="entry name" value="DOMAIN PROTEIN, PUTATIVE (AFU_ORTHOLOGUE AFUA_5G01990)-RELATED-RELATED"/>
    <property type="match status" value="1"/>
</dbReference>
<dbReference type="OrthoDB" id="3358373at2759"/>
<keyword evidence="3" id="KW-1185">Reference proteome</keyword>
<dbReference type="AlphaFoldDB" id="A0A8T9BIX5"/>
<dbReference type="PANTHER" id="PTHR36195:SF4">
    <property type="entry name" value="DOMAIN PROTEIN, PUTATIVE (AFU_ORTHOLOGUE AFUA_5G01990)-RELATED"/>
    <property type="match status" value="1"/>
</dbReference>
<dbReference type="InterPro" id="IPR020835">
    <property type="entry name" value="Catalase_sf"/>
</dbReference>
<dbReference type="EMBL" id="QGMF01000091">
    <property type="protein sequence ID" value="TVY19725.1"/>
    <property type="molecule type" value="Genomic_DNA"/>
</dbReference>
<dbReference type="SUPFAM" id="SSF56634">
    <property type="entry name" value="Heme-dependent catalase-like"/>
    <property type="match status" value="1"/>
</dbReference>
<evidence type="ECO:0000256" key="1">
    <source>
        <dbReference type="SAM" id="MobiDB-lite"/>
    </source>
</evidence>
<accession>A0A8T9BIX5</accession>
<protein>
    <recommendedName>
        <fullName evidence="4">Catalase</fullName>
    </recommendedName>
</protein>
<feature type="region of interest" description="Disordered" evidence="1">
    <location>
        <begin position="24"/>
        <end position="43"/>
    </location>
</feature>